<dbReference type="EMBL" id="BFAD01000009">
    <property type="protein sequence ID" value="GBE86597.1"/>
    <property type="molecule type" value="Genomic_DNA"/>
</dbReference>
<dbReference type="Proteomes" id="UP000287166">
    <property type="component" value="Unassembled WGS sequence"/>
</dbReference>
<name>A0A401GWJ3_9APHY</name>
<organism evidence="2 3">
    <name type="scientific">Sparassis crispa</name>
    <dbReference type="NCBI Taxonomy" id="139825"/>
    <lineage>
        <taxon>Eukaryota</taxon>
        <taxon>Fungi</taxon>
        <taxon>Dikarya</taxon>
        <taxon>Basidiomycota</taxon>
        <taxon>Agaricomycotina</taxon>
        <taxon>Agaricomycetes</taxon>
        <taxon>Polyporales</taxon>
        <taxon>Sparassidaceae</taxon>
        <taxon>Sparassis</taxon>
    </lineage>
</organism>
<proteinExistence type="predicted"/>
<dbReference type="GeneID" id="38783514"/>
<reference evidence="2 3" key="1">
    <citation type="journal article" date="2018" name="Sci. Rep.">
        <title>Genome sequence of the cauliflower mushroom Sparassis crispa (Hanabiratake) and its association with beneficial usage.</title>
        <authorList>
            <person name="Kiyama R."/>
            <person name="Furutani Y."/>
            <person name="Kawaguchi K."/>
            <person name="Nakanishi T."/>
        </authorList>
    </citation>
    <scope>NUCLEOTIDE SEQUENCE [LARGE SCALE GENOMIC DNA]</scope>
</reference>
<evidence type="ECO:0000313" key="2">
    <source>
        <dbReference type="EMBL" id="GBE86597.1"/>
    </source>
</evidence>
<comment type="caution">
    <text evidence="2">The sequence shown here is derived from an EMBL/GenBank/DDBJ whole genome shotgun (WGS) entry which is preliminary data.</text>
</comment>
<feature type="compositionally biased region" description="Low complexity" evidence="1">
    <location>
        <begin position="47"/>
        <end position="58"/>
    </location>
</feature>
<dbReference type="RefSeq" id="XP_027617510.1">
    <property type="nucleotide sequence ID" value="XM_027761709.1"/>
</dbReference>
<dbReference type="InParanoid" id="A0A401GWJ3"/>
<dbReference type="AlphaFoldDB" id="A0A401GWJ3"/>
<protein>
    <submittedName>
        <fullName evidence="2">Uncharacterized protein</fullName>
    </submittedName>
</protein>
<sequence>MPSRVLGITRLALEAVLPAEFEPSDLALADDEDVDCDASDTNESLEAGDAGDNTTDTDSGMDVSDKKFCVRDSTGFDIPLQPLELPDVHDFGDREDPIVLASTVCEEDIRQALAQVASVAPPGHCVMQDKTDWVRTLARIPPSRY</sequence>
<feature type="region of interest" description="Disordered" evidence="1">
    <location>
        <begin position="26"/>
        <end position="64"/>
    </location>
</feature>
<keyword evidence="3" id="KW-1185">Reference proteome</keyword>
<gene>
    <name evidence="2" type="ORF">SCP_0904760</name>
</gene>
<evidence type="ECO:0000256" key="1">
    <source>
        <dbReference type="SAM" id="MobiDB-lite"/>
    </source>
</evidence>
<feature type="compositionally biased region" description="Acidic residues" evidence="1">
    <location>
        <begin position="28"/>
        <end position="40"/>
    </location>
</feature>
<accession>A0A401GWJ3</accession>
<evidence type="ECO:0000313" key="3">
    <source>
        <dbReference type="Proteomes" id="UP000287166"/>
    </source>
</evidence>